<dbReference type="Proteomes" id="UP000616201">
    <property type="component" value="Unassembled WGS sequence"/>
</dbReference>
<protein>
    <submittedName>
        <fullName evidence="1">Uncharacterized protein</fullName>
    </submittedName>
</protein>
<comment type="caution">
    <text evidence="1">The sequence shown here is derived from an EMBL/GenBank/DDBJ whole genome shotgun (WGS) entry which is preliminary data.</text>
</comment>
<evidence type="ECO:0000313" key="2">
    <source>
        <dbReference type="Proteomes" id="UP000616201"/>
    </source>
</evidence>
<reference evidence="1" key="1">
    <citation type="submission" date="2018-02" db="EMBL/GenBank/DDBJ databases">
        <authorList>
            <person name="Vasarhelyi B.M."/>
            <person name="Deshmukh S."/>
            <person name="Balint B."/>
            <person name="Kukolya J."/>
        </authorList>
    </citation>
    <scope>NUCLEOTIDE SEQUENCE</scope>
    <source>
        <strain evidence="1">KB22</strain>
    </source>
</reference>
<dbReference type="EMBL" id="PRDK01000009">
    <property type="protein sequence ID" value="MBE8715230.1"/>
    <property type="molecule type" value="Genomic_DNA"/>
</dbReference>
<accession>A0A928YSG6</accession>
<name>A0A928YSG6_9SPHI</name>
<keyword evidence="2" id="KW-1185">Reference proteome</keyword>
<organism evidence="1 2">
    <name type="scientific">Sphingobacterium hungaricum</name>
    <dbReference type="NCBI Taxonomy" id="2082723"/>
    <lineage>
        <taxon>Bacteria</taxon>
        <taxon>Pseudomonadati</taxon>
        <taxon>Bacteroidota</taxon>
        <taxon>Sphingobacteriia</taxon>
        <taxon>Sphingobacteriales</taxon>
        <taxon>Sphingobacteriaceae</taxon>
        <taxon>Sphingobacterium</taxon>
    </lineage>
</organism>
<gene>
    <name evidence="1" type="ORF">C4F49_16220</name>
</gene>
<proteinExistence type="predicted"/>
<evidence type="ECO:0000313" key="1">
    <source>
        <dbReference type="EMBL" id="MBE8715230.1"/>
    </source>
</evidence>
<sequence length="59" mass="6915">MERLTAEWHIPLSPEGGTIMESKKIKKARCLCVFLVVFFMERLTAEWRREDTEFRGAGL</sequence>
<dbReference type="AlphaFoldDB" id="A0A928YSG6"/>